<dbReference type="InterPro" id="IPR019699">
    <property type="entry name" value="DUF2584"/>
</dbReference>
<reference evidence="1 2" key="1">
    <citation type="submission" date="2018-09" db="EMBL/GenBank/DDBJ databases">
        <title>Bacillus saliacetes sp. nov., isolated from Thai shrimp paste (Ka-pi).</title>
        <authorList>
            <person name="Daroonpunt R."/>
            <person name="Tanasupawat S."/>
            <person name="Yiamsombut S."/>
        </authorList>
    </citation>
    <scope>NUCLEOTIDE SEQUENCE [LARGE SCALE GENOMIC DNA]</scope>
    <source>
        <strain evidence="1 2">SKP7-4</strain>
    </source>
</reference>
<dbReference type="AlphaFoldDB" id="A0A3A1R4F4"/>
<sequence>MGMGLELNTMIVTKGREERLEENTFQLVKQGYRLYPMEIPLEVKKTRDGDANGIAEVTRLQWEGGETVITYQLKSLNSTN</sequence>
<accession>A0A3A1R4F4</accession>
<protein>
    <submittedName>
        <fullName evidence="1">DUF2584 domain-containing protein</fullName>
    </submittedName>
</protein>
<keyword evidence="2" id="KW-1185">Reference proteome</keyword>
<name>A0A3A1R4F4_9BACI</name>
<dbReference type="EMBL" id="QXIR01000007">
    <property type="protein sequence ID" value="RIW35646.1"/>
    <property type="molecule type" value="Genomic_DNA"/>
</dbReference>
<dbReference type="Gene3D" id="2.40.240.20">
    <property type="entry name" value="Hypothetical PUA domain-like, domain 1"/>
    <property type="match status" value="1"/>
</dbReference>
<dbReference type="InterPro" id="IPR015947">
    <property type="entry name" value="PUA-like_sf"/>
</dbReference>
<dbReference type="Pfam" id="PF10763">
    <property type="entry name" value="DUF2584"/>
    <property type="match status" value="1"/>
</dbReference>
<gene>
    <name evidence="1" type="ORF">D3H55_07115</name>
</gene>
<organism evidence="1 2">
    <name type="scientific">Bacillus salacetis</name>
    <dbReference type="NCBI Taxonomy" id="2315464"/>
    <lineage>
        <taxon>Bacteria</taxon>
        <taxon>Bacillati</taxon>
        <taxon>Bacillota</taxon>
        <taxon>Bacilli</taxon>
        <taxon>Bacillales</taxon>
        <taxon>Bacillaceae</taxon>
        <taxon>Bacillus</taxon>
    </lineage>
</organism>
<comment type="caution">
    <text evidence="1">The sequence shown here is derived from an EMBL/GenBank/DDBJ whole genome shotgun (WGS) entry which is preliminary data.</text>
</comment>
<proteinExistence type="predicted"/>
<dbReference type="RefSeq" id="WP_119546211.1">
    <property type="nucleotide sequence ID" value="NZ_QXIR01000007.1"/>
</dbReference>
<dbReference type="SUPFAM" id="SSF88697">
    <property type="entry name" value="PUA domain-like"/>
    <property type="match status" value="1"/>
</dbReference>
<evidence type="ECO:0000313" key="1">
    <source>
        <dbReference type="EMBL" id="RIW35646.1"/>
    </source>
</evidence>
<evidence type="ECO:0000313" key="2">
    <source>
        <dbReference type="Proteomes" id="UP000265801"/>
    </source>
</evidence>
<dbReference type="Proteomes" id="UP000265801">
    <property type="component" value="Unassembled WGS sequence"/>
</dbReference>
<dbReference type="OrthoDB" id="2361576at2"/>